<evidence type="ECO:0000313" key="5">
    <source>
        <dbReference type="Proteomes" id="UP001606134"/>
    </source>
</evidence>
<organism evidence="4 5">
    <name type="scientific">Pelomonas candidula</name>
    <dbReference type="NCBI Taxonomy" id="3299025"/>
    <lineage>
        <taxon>Bacteria</taxon>
        <taxon>Pseudomonadati</taxon>
        <taxon>Pseudomonadota</taxon>
        <taxon>Betaproteobacteria</taxon>
        <taxon>Burkholderiales</taxon>
        <taxon>Sphaerotilaceae</taxon>
        <taxon>Roseateles</taxon>
    </lineage>
</organism>
<evidence type="ECO:0000256" key="2">
    <source>
        <dbReference type="SAM" id="SignalP"/>
    </source>
</evidence>
<dbReference type="EMBL" id="JBIGIC010000001">
    <property type="protein sequence ID" value="MFG6485168.1"/>
    <property type="molecule type" value="Genomic_DNA"/>
</dbReference>
<feature type="domain" description="Solute-binding protein family 3/N-terminal" evidence="3">
    <location>
        <begin position="28"/>
        <end position="244"/>
    </location>
</feature>
<evidence type="ECO:0000313" key="4">
    <source>
        <dbReference type="EMBL" id="MFG6485168.1"/>
    </source>
</evidence>
<name>A0ABW7H5J7_9BURK</name>
<accession>A0ABW7H5J7</accession>
<dbReference type="RefSeq" id="WP_394405590.1">
    <property type="nucleotide sequence ID" value="NZ_JBIGIC010000001.1"/>
</dbReference>
<dbReference type="SMART" id="SM00062">
    <property type="entry name" value="PBPb"/>
    <property type="match status" value="1"/>
</dbReference>
<dbReference type="InterPro" id="IPR001638">
    <property type="entry name" value="Solute-binding_3/MltF_N"/>
</dbReference>
<protein>
    <submittedName>
        <fullName evidence="4">Substrate-binding periplasmic protein</fullName>
    </submittedName>
</protein>
<dbReference type="PANTHER" id="PTHR35936:SF25">
    <property type="entry name" value="ABC TRANSPORTER SUBSTRATE-BINDING PROTEIN"/>
    <property type="match status" value="1"/>
</dbReference>
<keyword evidence="1 2" id="KW-0732">Signal</keyword>
<proteinExistence type="predicted"/>
<evidence type="ECO:0000256" key="1">
    <source>
        <dbReference type="ARBA" id="ARBA00022729"/>
    </source>
</evidence>
<evidence type="ECO:0000259" key="3">
    <source>
        <dbReference type="SMART" id="SM00062"/>
    </source>
</evidence>
<comment type="caution">
    <text evidence="4">The sequence shown here is derived from an EMBL/GenBank/DDBJ whole genome shotgun (WGS) entry which is preliminary data.</text>
</comment>
<keyword evidence="5" id="KW-1185">Reference proteome</keyword>
<feature type="signal peptide" evidence="2">
    <location>
        <begin position="1"/>
        <end position="24"/>
    </location>
</feature>
<sequence>MALWSTRRRCLGLLLLAWRLPVLAQPQVLRVVGSADPPYRVFGPEGAGGLYFELLNEAARRLDLTLRYQEVPSARALRMMEAGEADLMMGLLRTPEREAFLSYGQIRLPAEDKALYTRPQVTPVRQLGDLLGRRVVVQRGKLYGAALSSLPRQALTEVNDYRSALEMVARGRVDVAIVPERQGDLLLKATPMDLVKQPWRLPGEVPYVVLSRRSPWLARQADLERAFQSMHEDGSWRAIVARYR</sequence>
<dbReference type="SUPFAM" id="SSF53850">
    <property type="entry name" value="Periplasmic binding protein-like II"/>
    <property type="match status" value="1"/>
</dbReference>
<dbReference type="Pfam" id="PF00497">
    <property type="entry name" value="SBP_bac_3"/>
    <property type="match status" value="1"/>
</dbReference>
<gene>
    <name evidence="4" type="ORF">ACG04R_00715</name>
</gene>
<dbReference type="Proteomes" id="UP001606134">
    <property type="component" value="Unassembled WGS sequence"/>
</dbReference>
<dbReference type="Gene3D" id="3.40.190.10">
    <property type="entry name" value="Periplasmic binding protein-like II"/>
    <property type="match status" value="2"/>
</dbReference>
<dbReference type="PANTHER" id="PTHR35936">
    <property type="entry name" value="MEMBRANE-BOUND LYTIC MUREIN TRANSGLYCOSYLASE F"/>
    <property type="match status" value="1"/>
</dbReference>
<feature type="chain" id="PRO_5045105358" evidence="2">
    <location>
        <begin position="25"/>
        <end position="244"/>
    </location>
</feature>
<reference evidence="4 5" key="1">
    <citation type="submission" date="2024-08" db="EMBL/GenBank/DDBJ databases">
        <authorList>
            <person name="Lu H."/>
        </authorList>
    </citation>
    <scope>NUCLEOTIDE SEQUENCE [LARGE SCALE GENOMIC DNA]</scope>
    <source>
        <strain evidence="4 5">BYS78W</strain>
    </source>
</reference>